<sequence length="247" mass="27602">MNKLKKIILILSTLLVTFISTTSADTLINITKSPITLSVNGEDKTLPKDIDMYNINGNTYVPIRYITNQLGGSVFYDQKSAKVSINYSKASEKYSSITSIKKFDDFTLELHSAKSTYDENEMINIWASLSYEGDNKIDFIHGLPTLTFSIIDQDGIREGGYITASSIKTELKAGNQINNEFPLSTIVDYNFRKSGMTDHDSFLENSNANQALLPPGTYTIKVNTSFLKGEGLENQQNESTEFQIKVK</sequence>
<evidence type="ECO:0000313" key="3">
    <source>
        <dbReference type="EMBL" id="MFC5446643.1"/>
    </source>
</evidence>
<feature type="signal peptide" evidence="1">
    <location>
        <begin position="1"/>
        <end position="24"/>
    </location>
</feature>
<dbReference type="Proteomes" id="UP001596044">
    <property type="component" value="Unassembled WGS sequence"/>
</dbReference>
<dbReference type="SUPFAM" id="SSF55383">
    <property type="entry name" value="Copper amine oxidase, domain N"/>
    <property type="match status" value="1"/>
</dbReference>
<keyword evidence="4" id="KW-1185">Reference proteome</keyword>
<feature type="chain" id="PRO_5047264739" evidence="1">
    <location>
        <begin position="25"/>
        <end position="247"/>
    </location>
</feature>
<dbReference type="Pfam" id="PF07833">
    <property type="entry name" value="Cu_amine_oxidN1"/>
    <property type="match status" value="1"/>
</dbReference>
<name>A0ABW0JZV1_9BACL</name>
<evidence type="ECO:0000259" key="2">
    <source>
        <dbReference type="Pfam" id="PF07833"/>
    </source>
</evidence>
<comment type="caution">
    <text evidence="3">The sequence shown here is derived from an EMBL/GenBank/DDBJ whole genome shotgun (WGS) entry which is preliminary data.</text>
</comment>
<dbReference type="EMBL" id="JBHSMJ010000002">
    <property type="protein sequence ID" value="MFC5446643.1"/>
    <property type="molecule type" value="Genomic_DNA"/>
</dbReference>
<protein>
    <submittedName>
        <fullName evidence="3">Stalk domain-containing protein</fullName>
    </submittedName>
</protein>
<proteinExistence type="predicted"/>
<dbReference type="InterPro" id="IPR012854">
    <property type="entry name" value="Cu_amine_oxidase-like_N"/>
</dbReference>
<dbReference type="InterPro" id="IPR036582">
    <property type="entry name" value="Mao_N_sf"/>
</dbReference>
<accession>A0ABW0JZV1</accession>
<keyword evidence="1" id="KW-0732">Signal</keyword>
<feature type="domain" description="Copper amine oxidase-like N-terminal" evidence="2">
    <location>
        <begin position="24"/>
        <end position="85"/>
    </location>
</feature>
<organism evidence="3 4">
    <name type="scientific">Paenibacillus aestuarii</name>
    <dbReference type="NCBI Taxonomy" id="516965"/>
    <lineage>
        <taxon>Bacteria</taxon>
        <taxon>Bacillati</taxon>
        <taxon>Bacillota</taxon>
        <taxon>Bacilli</taxon>
        <taxon>Bacillales</taxon>
        <taxon>Paenibacillaceae</taxon>
        <taxon>Paenibacillus</taxon>
    </lineage>
</organism>
<reference evidence="4" key="1">
    <citation type="journal article" date="2019" name="Int. J. Syst. Evol. Microbiol.">
        <title>The Global Catalogue of Microorganisms (GCM) 10K type strain sequencing project: providing services to taxonomists for standard genome sequencing and annotation.</title>
        <authorList>
            <consortium name="The Broad Institute Genomics Platform"/>
            <consortium name="The Broad Institute Genome Sequencing Center for Infectious Disease"/>
            <person name="Wu L."/>
            <person name="Ma J."/>
        </authorList>
    </citation>
    <scope>NUCLEOTIDE SEQUENCE [LARGE SCALE GENOMIC DNA]</scope>
    <source>
        <strain evidence="4">KACC 11904</strain>
    </source>
</reference>
<dbReference type="RefSeq" id="WP_270877929.1">
    <property type="nucleotide sequence ID" value="NZ_JAQFVF010000013.1"/>
</dbReference>
<evidence type="ECO:0000313" key="4">
    <source>
        <dbReference type="Proteomes" id="UP001596044"/>
    </source>
</evidence>
<gene>
    <name evidence="3" type="ORF">ACFPOG_00045</name>
</gene>
<evidence type="ECO:0000256" key="1">
    <source>
        <dbReference type="SAM" id="SignalP"/>
    </source>
</evidence>